<dbReference type="InterPro" id="IPR010441">
    <property type="entry name" value="CH_2"/>
</dbReference>
<name>A0ABR4N8D3_9FUNG</name>
<evidence type="ECO:0000256" key="1">
    <source>
        <dbReference type="SAM" id="MobiDB-lite"/>
    </source>
</evidence>
<feature type="region of interest" description="Disordered" evidence="1">
    <location>
        <begin position="121"/>
        <end position="165"/>
    </location>
</feature>
<dbReference type="InterPro" id="IPR036872">
    <property type="entry name" value="CH_dom_sf"/>
</dbReference>
<reference evidence="3 4" key="1">
    <citation type="submission" date="2023-09" db="EMBL/GenBank/DDBJ databases">
        <title>Pangenome analysis of Batrachochytrium dendrobatidis and related Chytrids.</title>
        <authorList>
            <person name="Yacoub M.N."/>
            <person name="Stajich J.E."/>
            <person name="James T.Y."/>
        </authorList>
    </citation>
    <scope>NUCLEOTIDE SEQUENCE [LARGE SCALE GENOMIC DNA]</scope>
    <source>
        <strain evidence="3 4">JEL0888</strain>
    </source>
</reference>
<feature type="domain" description="Calponin-homology (CH)" evidence="2">
    <location>
        <begin position="6"/>
        <end position="111"/>
    </location>
</feature>
<dbReference type="SUPFAM" id="SSF47576">
    <property type="entry name" value="Calponin-homology domain, CH-domain"/>
    <property type="match status" value="1"/>
</dbReference>
<dbReference type="Proteomes" id="UP001527925">
    <property type="component" value="Unassembled WGS sequence"/>
</dbReference>
<comment type="caution">
    <text evidence="3">The sequence shown here is derived from an EMBL/GenBank/DDBJ whole genome shotgun (WGS) entry which is preliminary data.</text>
</comment>
<feature type="compositionally biased region" description="Low complexity" evidence="1">
    <location>
        <begin position="133"/>
        <end position="148"/>
    </location>
</feature>
<evidence type="ECO:0000313" key="4">
    <source>
        <dbReference type="Proteomes" id="UP001527925"/>
    </source>
</evidence>
<dbReference type="Gene3D" id="1.10.418.10">
    <property type="entry name" value="Calponin-like domain"/>
    <property type="match status" value="1"/>
</dbReference>
<organism evidence="3 4">
    <name type="scientific">Polyrhizophydium stewartii</name>
    <dbReference type="NCBI Taxonomy" id="2732419"/>
    <lineage>
        <taxon>Eukaryota</taxon>
        <taxon>Fungi</taxon>
        <taxon>Fungi incertae sedis</taxon>
        <taxon>Chytridiomycota</taxon>
        <taxon>Chytridiomycota incertae sedis</taxon>
        <taxon>Chytridiomycetes</taxon>
        <taxon>Rhizophydiales</taxon>
        <taxon>Rhizophydiales incertae sedis</taxon>
        <taxon>Polyrhizophydium</taxon>
    </lineage>
</organism>
<evidence type="ECO:0000259" key="2">
    <source>
        <dbReference type="PROSITE" id="PS50021"/>
    </source>
</evidence>
<dbReference type="EMBL" id="JADGIZ020000021">
    <property type="protein sequence ID" value="KAL2915762.1"/>
    <property type="molecule type" value="Genomic_DNA"/>
</dbReference>
<evidence type="ECO:0000313" key="3">
    <source>
        <dbReference type="EMBL" id="KAL2915762.1"/>
    </source>
</evidence>
<sequence>MHELGEQEIQSLYTWIDEIPLSRPKKNISRDFSDGVACAEVVHHFVPKFVDLHNYSPANSVSQKIYNWTTLNQKVFRRIGYSVSDDIIQCIVNNKPGYIEYLLFELRQKITLYLERKSKSTSQHLHPTQPNFHHPGAHLGSSHSGAASTEPSRVPRQMQPGISPHQPVFVSHPSLAQLPAPDKDMMHDLQDTINILQLKITKLEQLLTLKDQRIQELSRGSWQ</sequence>
<dbReference type="Pfam" id="PF06294">
    <property type="entry name" value="CH_2"/>
    <property type="match status" value="1"/>
</dbReference>
<dbReference type="PANTHER" id="PTHR12509">
    <property type="entry name" value="SPERMATOGENESIS-ASSOCIATED 4-RELATED"/>
    <property type="match status" value="1"/>
</dbReference>
<feature type="compositionally biased region" description="Polar residues" evidence="1">
    <location>
        <begin position="121"/>
        <end position="131"/>
    </location>
</feature>
<proteinExistence type="predicted"/>
<dbReference type="InterPro" id="IPR052111">
    <property type="entry name" value="Spermatogenesis_Ciliary_MAP"/>
</dbReference>
<dbReference type="PANTHER" id="PTHR12509:SF9">
    <property type="entry name" value="SPERM FLAGELLAR PROTEIN 1 ISOFORM X1"/>
    <property type="match status" value="1"/>
</dbReference>
<gene>
    <name evidence="3" type="ORF">HK105_204709</name>
</gene>
<keyword evidence="4" id="KW-1185">Reference proteome</keyword>
<accession>A0ABR4N8D3</accession>
<dbReference type="InterPro" id="IPR001715">
    <property type="entry name" value="CH_dom"/>
</dbReference>
<dbReference type="PROSITE" id="PS50021">
    <property type="entry name" value="CH"/>
    <property type="match status" value="1"/>
</dbReference>
<protein>
    <recommendedName>
        <fullName evidence="2">Calponin-homology (CH) domain-containing protein</fullName>
    </recommendedName>
</protein>